<comment type="caution">
    <text evidence="2">The sequence shown here is derived from an EMBL/GenBank/DDBJ whole genome shotgun (WGS) entry which is preliminary data.</text>
</comment>
<keyword evidence="3" id="KW-1185">Reference proteome</keyword>
<protein>
    <submittedName>
        <fullName evidence="2">Uncharacterized protein</fullName>
    </submittedName>
</protein>
<accession>A0ABW6UT22</accession>
<proteinExistence type="predicted"/>
<gene>
    <name evidence="2" type="ORF">ACFY1D_34895</name>
</gene>
<feature type="region of interest" description="Disordered" evidence="1">
    <location>
        <begin position="22"/>
        <end position="69"/>
    </location>
</feature>
<sequence length="69" mass="7641">MGNHPVRRNGIRRSRLVPQYYSLSSSQPSAGDALIDESGDQHTAEDGARLQFGEPGEPWSTDQWSPAWS</sequence>
<feature type="compositionally biased region" description="Basic and acidic residues" evidence="1">
    <location>
        <begin position="39"/>
        <end position="48"/>
    </location>
</feature>
<dbReference type="Proteomes" id="UP001602058">
    <property type="component" value="Unassembled WGS sequence"/>
</dbReference>
<feature type="compositionally biased region" description="Polar residues" evidence="1">
    <location>
        <begin position="60"/>
        <end position="69"/>
    </location>
</feature>
<evidence type="ECO:0000313" key="3">
    <source>
        <dbReference type="Proteomes" id="UP001602058"/>
    </source>
</evidence>
<evidence type="ECO:0000313" key="2">
    <source>
        <dbReference type="EMBL" id="MFF4526581.1"/>
    </source>
</evidence>
<dbReference type="EMBL" id="JBIAWJ010000027">
    <property type="protein sequence ID" value="MFF4526581.1"/>
    <property type="molecule type" value="Genomic_DNA"/>
</dbReference>
<reference evidence="2 3" key="1">
    <citation type="submission" date="2024-10" db="EMBL/GenBank/DDBJ databases">
        <title>The Natural Products Discovery Center: Release of the First 8490 Sequenced Strains for Exploring Actinobacteria Biosynthetic Diversity.</title>
        <authorList>
            <person name="Kalkreuter E."/>
            <person name="Kautsar S.A."/>
            <person name="Yang D."/>
            <person name="Bader C.D."/>
            <person name="Teijaro C.N."/>
            <person name="Fluegel L."/>
            <person name="Davis C.M."/>
            <person name="Simpson J.R."/>
            <person name="Lauterbach L."/>
            <person name="Steele A.D."/>
            <person name="Gui C."/>
            <person name="Meng S."/>
            <person name="Li G."/>
            <person name="Viehrig K."/>
            <person name="Ye F."/>
            <person name="Su P."/>
            <person name="Kiefer A.F."/>
            <person name="Nichols A."/>
            <person name="Cepeda A.J."/>
            <person name="Yan W."/>
            <person name="Fan B."/>
            <person name="Jiang Y."/>
            <person name="Adhikari A."/>
            <person name="Zheng C.-J."/>
            <person name="Schuster L."/>
            <person name="Cowan T.M."/>
            <person name="Smanski M.J."/>
            <person name="Chevrette M.G."/>
            <person name="De Carvalho L.P.S."/>
            <person name="Shen B."/>
        </authorList>
    </citation>
    <scope>NUCLEOTIDE SEQUENCE [LARGE SCALE GENOMIC DNA]</scope>
    <source>
        <strain evidence="2 3">NPDC001390</strain>
    </source>
</reference>
<evidence type="ECO:0000256" key="1">
    <source>
        <dbReference type="SAM" id="MobiDB-lite"/>
    </source>
</evidence>
<dbReference type="RefSeq" id="WP_351084783.1">
    <property type="nucleotide sequence ID" value="NZ_JBEOZG010000028.1"/>
</dbReference>
<organism evidence="2 3">
    <name type="scientific">Streptomyces bluensis</name>
    <dbReference type="NCBI Taxonomy" id="33897"/>
    <lineage>
        <taxon>Bacteria</taxon>
        <taxon>Bacillati</taxon>
        <taxon>Actinomycetota</taxon>
        <taxon>Actinomycetes</taxon>
        <taxon>Kitasatosporales</taxon>
        <taxon>Streptomycetaceae</taxon>
        <taxon>Streptomyces</taxon>
    </lineage>
</organism>
<name>A0ABW6UT22_9ACTN</name>